<evidence type="ECO:0000256" key="3">
    <source>
        <dbReference type="ARBA" id="ARBA00022722"/>
    </source>
</evidence>
<keyword evidence="5 8" id="KW-0378">Hydrolase</keyword>
<proteinExistence type="inferred from homology"/>
<dbReference type="EMBL" id="BMZS01000015">
    <property type="protein sequence ID" value="GHD62674.1"/>
    <property type="molecule type" value="Genomic_DNA"/>
</dbReference>
<comment type="similarity">
    <text evidence="7 8">Belongs to the PINc/VapC protein family.</text>
</comment>
<evidence type="ECO:0000256" key="1">
    <source>
        <dbReference type="ARBA" id="ARBA00001946"/>
    </source>
</evidence>
<keyword evidence="11" id="KW-1185">Reference proteome</keyword>
<keyword evidence="10" id="KW-0255">Endonuclease</keyword>
<sequence>MTAFMLDTDICSTIIRRRPEAVRERLRGAVARGDRIVISAITYFEMRRGAASPKASPRLGGEIDAFCARLHDILPFDRDAADAAAALGAALAARGLAIGGNDTLIAGHALAAGCTVVTNNRREFGRVDGLVLEEWAG</sequence>
<evidence type="ECO:0000313" key="11">
    <source>
        <dbReference type="Proteomes" id="UP000630353"/>
    </source>
</evidence>
<dbReference type="InterPro" id="IPR002716">
    <property type="entry name" value="PIN_dom"/>
</dbReference>
<protein>
    <recommendedName>
        <fullName evidence="8">Ribonuclease VapC</fullName>
        <shortName evidence="8">RNase VapC</shortName>
        <ecNumber evidence="8">3.1.-.-</ecNumber>
    </recommendedName>
    <alternativeName>
        <fullName evidence="8">Toxin VapC</fullName>
    </alternativeName>
</protein>
<comment type="caution">
    <text evidence="10">The sequence shown here is derived from an EMBL/GenBank/DDBJ whole genome shotgun (WGS) entry which is preliminary data.</text>
</comment>
<evidence type="ECO:0000256" key="8">
    <source>
        <dbReference type="HAMAP-Rule" id="MF_00265"/>
    </source>
</evidence>
<dbReference type="GO" id="GO:0016787">
    <property type="term" value="F:hydrolase activity"/>
    <property type="evidence" value="ECO:0007669"/>
    <property type="project" value="UniProtKB-KW"/>
</dbReference>
<dbReference type="Proteomes" id="UP000630353">
    <property type="component" value="Unassembled WGS sequence"/>
</dbReference>
<evidence type="ECO:0000256" key="4">
    <source>
        <dbReference type="ARBA" id="ARBA00022723"/>
    </source>
</evidence>
<organism evidence="10 11">
    <name type="scientific">Thalassobaculum fulvum</name>
    <dbReference type="NCBI Taxonomy" id="1633335"/>
    <lineage>
        <taxon>Bacteria</taxon>
        <taxon>Pseudomonadati</taxon>
        <taxon>Pseudomonadota</taxon>
        <taxon>Alphaproteobacteria</taxon>
        <taxon>Rhodospirillales</taxon>
        <taxon>Thalassobaculaceae</taxon>
        <taxon>Thalassobaculum</taxon>
    </lineage>
</organism>
<dbReference type="InterPro" id="IPR029060">
    <property type="entry name" value="PIN-like_dom_sf"/>
</dbReference>
<dbReference type="GO" id="GO:0004540">
    <property type="term" value="F:RNA nuclease activity"/>
    <property type="evidence" value="ECO:0007669"/>
    <property type="project" value="InterPro"/>
</dbReference>
<gene>
    <name evidence="8 10" type="primary">vapC</name>
    <name evidence="10" type="ORF">GCM10017083_51720</name>
</gene>
<keyword evidence="3 8" id="KW-0540">Nuclease</keyword>
<evidence type="ECO:0000313" key="10">
    <source>
        <dbReference type="EMBL" id="GHD62674.1"/>
    </source>
</evidence>
<dbReference type="GO" id="GO:0004519">
    <property type="term" value="F:endonuclease activity"/>
    <property type="evidence" value="ECO:0007669"/>
    <property type="project" value="UniProtKB-KW"/>
</dbReference>
<feature type="binding site" evidence="8">
    <location>
        <position position="7"/>
    </location>
    <ligand>
        <name>Mg(2+)</name>
        <dbReference type="ChEBI" id="CHEBI:18420"/>
    </ligand>
</feature>
<dbReference type="EC" id="3.1.-.-" evidence="8"/>
<dbReference type="InterPro" id="IPR050556">
    <property type="entry name" value="Type_II_TA_system_RNase"/>
</dbReference>
<dbReference type="PANTHER" id="PTHR33653:SF1">
    <property type="entry name" value="RIBONUCLEASE VAPC2"/>
    <property type="match status" value="1"/>
</dbReference>
<evidence type="ECO:0000256" key="7">
    <source>
        <dbReference type="ARBA" id="ARBA00038093"/>
    </source>
</evidence>
<dbReference type="InterPro" id="IPR022907">
    <property type="entry name" value="VapC_family"/>
</dbReference>
<reference evidence="10" key="2">
    <citation type="submission" date="2020-09" db="EMBL/GenBank/DDBJ databases">
        <authorList>
            <person name="Sun Q."/>
            <person name="Kim S."/>
        </authorList>
    </citation>
    <scope>NUCLEOTIDE SEQUENCE</scope>
    <source>
        <strain evidence="10">KCTC 42651</strain>
    </source>
</reference>
<reference evidence="10" key="1">
    <citation type="journal article" date="2014" name="Int. J. Syst. Evol. Microbiol.">
        <title>Complete genome sequence of Corynebacterium casei LMG S-19264T (=DSM 44701T), isolated from a smear-ripened cheese.</title>
        <authorList>
            <consortium name="US DOE Joint Genome Institute (JGI-PGF)"/>
            <person name="Walter F."/>
            <person name="Albersmeier A."/>
            <person name="Kalinowski J."/>
            <person name="Ruckert C."/>
        </authorList>
    </citation>
    <scope>NUCLEOTIDE SEQUENCE</scope>
    <source>
        <strain evidence="10">KCTC 42651</strain>
    </source>
</reference>
<keyword evidence="8" id="KW-0800">Toxin</keyword>
<keyword evidence="6 8" id="KW-0460">Magnesium</keyword>
<evidence type="ECO:0000256" key="2">
    <source>
        <dbReference type="ARBA" id="ARBA00022649"/>
    </source>
</evidence>
<evidence type="ECO:0000259" key="9">
    <source>
        <dbReference type="Pfam" id="PF01850"/>
    </source>
</evidence>
<comment type="cofactor">
    <cofactor evidence="1 8">
        <name>Mg(2+)</name>
        <dbReference type="ChEBI" id="CHEBI:18420"/>
    </cofactor>
</comment>
<dbReference type="SUPFAM" id="SSF88723">
    <property type="entry name" value="PIN domain-like"/>
    <property type="match status" value="1"/>
</dbReference>
<name>A0A918XX00_9PROT</name>
<dbReference type="RefSeq" id="WP_229837507.1">
    <property type="nucleotide sequence ID" value="NZ_BMZS01000015.1"/>
</dbReference>
<keyword evidence="4 8" id="KW-0479">Metal-binding</keyword>
<keyword evidence="2 8" id="KW-1277">Toxin-antitoxin system</keyword>
<dbReference type="Gene3D" id="3.40.50.1010">
    <property type="entry name" value="5'-nuclease"/>
    <property type="match status" value="1"/>
</dbReference>
<comment type="function">
    <text evidence="8">Toxic component of a toxin-antitoxin (TA) system. An RNase.</text>
</comment>
<feature type="domain" description="PIN" evidence="9">
    <location>
        <begin position="5"/>
        <end position="129"/>
    </location>
</feature>
<dbReference type="HAMAP" id="MF_00265">
    <property type="entry name" value="VapC_Nob1"/>
    <property type="match status" value="1"/>
</dbReference>
<accession>A0A918XX00</accession>
<evidence type="ECO:0000256" key="5">
    <source>
        <dbReference type="ARBA" id="ARBA00022801"/>
    </source>
</evidence>
<evidence type="ECO:0000256" key="6">
    <source>
        <dbReference type="ARBA" id="ARBA00022842"/>
    </source>
</evidence>
<dbReference type="GO" id="GO:0090729">
    <property type="term" value="F:toxin activity"/>
    <property type="evidence" value="ECO:0007669"/>
    <property type="project" value="UniProtKB-KW"/>
</dbReference>
<dbReference type="AlphaFoldDB" id="A0A918XX00"/>
<dbReference type="PANTHER" id="PTHR33653">
    <property type="entry name" value="RIBONUCLEASE VAPC2"/>
    <property type="match status" value="1"/>
</dbReference>
<dbReference type="CDD" id="cd09881">
    <property type="entry name" value="PIN_VapC4-5_FitB-like"/>
    <property type="match status" value="1"/>
</dbReference>
<feature type="binding site" evidence="8">
    <location>
        <position position="102"/>
    </location>
    <ligand>
        <name>Mg(2+)</name>
        <dbReference type="ChEBI" id="CHEBI:18420"/>
    </ligand>
</feature>
<dbReference type="GO" id="GO:0000287">
    <property type="term" value="F:magnesium ion binding"/>
    <property type="evidence" value="ECO:0007669"/>
    <property type="project" value="UniProtKB-UniRule"/>
</dbReference>
<dbReference type="Pfam" id="PF01850">
    <property type="entry name" value="PIN"/>
    <property type="match status" value="1"/>
</dbReference>